<dbReference type="PANTHER" id="PTHR40084:SF1">
    <property type="entry name" value="PHOSPHOTRANSFERASE"/>
    <property type="match status" value="1"/>
</dbReference>
<dbReference type="AlphaFoldDB" id="A0A075HS87"/>
<proteinExistence type="predicted"/>
<accession>A0A075HS87</accession>
<dbReference type="InterPro" id="IPR016195">
    <property type="entry name" value="Pol/histidinol_Pase-like"/>
</dbReference>
<reference evidence="1" key="1">
    <citation type="journal article" date="2014" name="Genome Biol. Evol.">
        <title>Pangenome evidence for extensive interdomain horizontal transfer affecting lineage core and shell genes in uncultured planktonic thaumarchaeota and euryarchaeota.</title>
        <authorList>
            <person name="Deschamps P."/>
            <person name="Zivanovic Y."/>
            <person name="Moreira D."/>
            <person name="Rodriguez-Valera F."/>
            <person name="Lopez-Garcia P."/>
        </authorList>
    </citation>
    <scope>NUCLEOTIDE SEQUENCE</scope>
</reference>
<dbReference type="EMBL" id="KF901116">
    <property type="protein sequence ID" value="AIF18664.1"/>
    <property type="molecule type" value="Genomic_DNA"/>
</dbReference>
<dbReference type="Gene3D" id="3.20.20.140">
    <property type="entry name" value="Metal-dependent hydrolases"/>
    <property type="match status" value="1"/>
</dbReference>
<keyword evidence="1" id="KW-0347">Helicase</keyword>
<dbReference type="PANTHER" id="PTHR40084">
    <property type="entry name" value="PHOSPHOHYDROLASE, PHP FAMILY"/>
    <property type="match status" value="1"/>
</dbReference>
<evidence type="ECO:0000313" key="1">
    <source>
        <dbReference type="EMBL" id="AIF18664.1"/>
    </source>
</evidence>
<dbReference type="CDD" id="cd19067">
    <property type="entry name" value="PfuEndoQ-like"/>
    <property type="match status" value="1"/>
</dbReference>
<keyword evidence="1" id="KW-0547">Nucleotide-binding</keyword>
<sequence>MGVITDLHIHSRYSRACSKDLSIKNLEKWAKIKGVDVLGTGDFTHPEWLKELKDELVEDETGILRTKTGFPFMLTVEISQIYTDVKGRRIHNVITAPNFDVVDQITAYFLTHGRIDYDGRPIFKIPCPDLIENMRSISKDIEVIPAHVWTPWFSLFGSKSGFDSVEEAFKDQAKHIHALETGLSSDPDMNRTISNLDKYNLVSFSDSHSFWPWRLGREATIFDVELKYKNFLKALRTGKGLSKTIEVDPNYGKYHVDGHRACGVIMEPNESKKNDNICPVCKKELTLGVLHRVEALADREEPINIPDFIRLLPLSEIISTVIGKNLSTKSVWDIYWPLITKFGNEYKILLEAPLEELDKVVDRKIANAIILNREGKISVTPGYDGIYGVPNLNKHNEAKIEVKKKQKDLAEFF</sequence>
<name>A0A075HS87_9EURY</name>
<protein>
    <submittedName>
        <fullName evidence="1">DNA/RNA helicase</fullName>
    </submittedName>
</protein>
<keyword evidence="1" id="KW-0067">ATP-binding</keyword>
<dbReference type="SUPFAM" id="SSF89550">
    <property type="entry name" value="PHP domain-like"/>
    <property type="match status" value="1"/>
</dbReference>
<organism evidence="1">
    <name type="scientific">uncultured marine group II/III euryarchaeote KM3_83_G03</name>
    <dbReference type="NCBI Taxonomy" id="1456522"/>
    <lineage>
        <taxon>Archaea</taxon>
        <taxon>Methanobacteriati</taxon>
        <taxon>Methanobacteriota</taxon>
        <taxon>environmental samples</taxon>
    </lineage>
</organism>
<dbReference type="GO" id="GO:0004386">
    <property type="term" value="F:helicase activity"/>
    <property type="evidence" value="ECO:0007669"/>
    <property type="project" value="UniProtKB-KW"/>
</dbReference>
<keyword evidence="1" id="KW-0378">Hydrolase</keyword>